<dbReference type="EMBL" id="MT863714">
    <property type="protein sequence ID" value="QPX62818.1"/>
    <property type="molecule type" value="Genomic_DNA"/>
</dbReference>
<sequence length="249" mass="29476">MKYRYSYSRLECFRQCKLKFKYSYIDKISVPKDQTALIKGSYIHWLIEQSFKEEPIEVSKSYHNPLINADQYKEYDEIFKRFKETEKYKNIKDLPALGNEVNWALDSKLNPTNYYGNDYVIRGTIDYIAIKNRCAIIIDWKTGKTKDKKYIPDANQLALYAIWAEKVLNVDKIICQFVYVETGDFHTYTYTSDDLVPIKKQFAQDIMSIENEKAFIAKPSILCNWCEFKSMCDSFKSSNYNKEHNDTNI</sequence>
<keyword evidence="2" id="KW-0269">Exonuclease</keyword>
<dbReference type="GO" id="GO:0004527">
    <property type="term" value="F:exonuclease activity"/>
    <property type="evidence" value="ECO:0007669"/>
    <property type="project" value="UniProtKB-KW"/>
</dbReference>
<organism evidence="2 3">
    <name type="scientific">Campylobacter phage F207</name>
    <dbReference type="NCBI Taxonomy" id="2794360"/>
    <lineage>
        <taxon>Viruses</taxon>
        <taxon>Duplodnaviria</taxon>
        <taxon>Heunggongvirae</taxon>
        <taxon>Uroviricota</taxon>
        <taxon>Caudoviricetes</taxon>
        <taxon>Connertonviridae</taxon>
        <taxon>Fletchervirus</taxon>
        <taxon>Fletchervirus F207</taxon>
    </lineage>
</organism>
<feature type="domain" description="PD-(D/E)XK endonuclease-like" evidence="1">
    <location>
        <begin position="5"/>
        <end position="233"/>
    </location>
</feature>
<keyword evidence="3" id="KW-1185">Reference proteome</keyword>
<keyword evidence="2" id="KW-0540">Nuclease</keyword>
<reference evidence="2 3" key="1">
    <citation type="submission" date="2020-08" db="EMBL/GenBank/DDBJ databases">
        <authorList>
            <person name="Sorensen M.C.H."/>
        </authorList>
    </citation>
    <scope>NUCLEOTIDE SEQUENCE [LARGE SCALE GENOMIC DNA]</scope>
</reference>
<dbReference type="Pfam" id="PF12705">
    <property type="entry name" value="PDDEXK_1"/>
    <property type="match status" value="1"/>
</dbReference>
<protein>
    <submittedName>
        <fullName evidence="2">Putative RecB family exonuclease</fullName>
    </submittedName>
</protein>
<name>A0A7T3N3M2_9CAUD</name>
<evidence type="ECO:0000313" key="2">
    <source>
        <dbReference type="EMBL" id="QPX62818.1"/>
    </source>
</evidence>
<keyword evidence="2" id="KW-0378">Hydrolase</keyword>
<dbReference type="InterPro" id="IPR011335">
    <property type="entry name" value="Restrct_endonuc-II-like"/>
</dbReference>
<accession>A0A7T3N3M2</accession>
<dbReference type="InterPro" id="IPR038726">
    <property type="entry name" value="PDDEXK_AddAB-type"/>
</dbReference>
<gene>
    <name evidence="2" type="ORF">F207_018</name>
</gene>
<dbReference type="Gene3D" id="3.90.320.10">
    <property type="match status" value="1"/>
</dbReference>
<dbReference type="Proteomes" id="UP000595681">
    <property type="component" value="Segment"/>
</dbReference>
<evidence type="ECO:0000313" key="3">
    <source>
        <dbReference type="Proteomes" id="UP000595681"/>
    </source>
</evidence>
<dbReference type="SUPFAM" id="SSF52980">
    <property type="entry name" value="Restriction endonuclease-like"/>
    <property type="match status" value="1"/>
</dbReference>
<evidence type="ECO:0000259" key="1">
    <source>
        <dbReference type="Pfam" id="PF12705"/>
    </source>
</evidence>
<dbReference type="InterPro" id="IPR011604">
    <property type="entry name" value="PDDEXK-like_dom_sf"/>
</dbReference>
<proteinExistence type="predicted"/>